<accession>A0AAF0IMT2</accession>
<dbReference type="AlphaFoldDB" id="A0AAF0IMT2"/>
<feature type="transmembrane region" description="Helical" evidence="1">
    <location>
        <begin position="155"/>
        <end position="178"/>
    </location>
</feature>
<dbReference type="Proteomes" id="UP001219355">
    <property type="component" value="Chromosome 5"/>
</dbReference>
<feature type="transmembrane region" description="Helical" evidence="1">
    <location>
        <begin position="329"/>
        <end position="350"/>
    </location>
</feature>
<organism evidence="2 3">
    <name type="scientific">Emydomyces testavorans</name>
    <dbReference type="NCBI Taxonomy" id="2070801"/>
    <lineage>
        <taxon>Eukaryota</taxon>
        <taxon>Fungi</taxon>
        <taxon>Dikarya</taxon>
        <taxon>Ascomycota</taxon>
        <taxon>Pezizomycotina</taxon>
        <taxon>Eurotiomycetes</taxon>
        <taxon>Eurotiomycetidae</taxon>
        <taxon>Onygenales</taxon>
        <taxon>Nannizziopsiaceae</taxon>
        <taxon>Emydomyces</taxon>
    </lineage>
</organism>
<dbReference type="EMBL" id="CP120631">
    <property type="protein sequence ID" value="WEW62022.1"/>
    <property type="molecule type" value="Genomic_DNA"/>
</dbReference>
<keyword evidence="1" id="KW-0472">Membrane</keyword>
<evidence type="ECO:0000313" key="2">
    <source>
        <dbReference type="EMBL" id="WEW62022.1"/>
    </source>
</evidence>
<feature type="transmembrane region" description="Helical" evidence="1">
    <location>
        <begin position="245"/>
        <end position="265"/>
    </location>
</feature>
<feature type="transmembrane region" description="Helical" evidence="1">
    <location>
        <begin position="32"/>
        <end position="55"/>
    </location>
</feature>
<evidence type="ECO:0000313" key="3">
    <source>
        <dbReference type="Proteomes" id="UP001219355"/>
    </source>
</evidence>
<gene>
    <name evidence="2" type="ORF">PRK78_007522</name>
</gene>
<reference evidence="2" key="1">
    <citation type="submission" date="2023-03" db="EMBL/GenBank/DDBJ databases">
        <title>Emydomyces testavorans Genome Sequence.</title>
        <authorList>
            <person name="Hoyer L."/>
        </authorList>
    </citation>
    <scope>NUCLEOTIDE SEQUENCE</scope>
    <source>
        <strain evidence="2">16-2883</strain>
    </source>
</reference>
<feature type="transmembrane region" description="Helical" evidence="1">
    <location>
        <begin position="199"/>
        <end position="225"/>
    </location>
</feature>
<sequence length="363" mass="38931">MPTALVSAAAQHLARRGVSGMQQNGPGDERPNVPIVAGATLIIFAIVVAIVQYTFGMVVPTLAMVEDPHPTVYASIPSDDNGQPKNVAETTECAGRQGVITAKIRTTLRHLRARGGFWAPFRGIGVCAVYIFCRSILISIFSFGASHSRIFTHSLAAIAAEVALTGLALTWIHTVISEPSANTRPLLRRIPAYRTWKKAVLAVALRSTASQICFLLPLYLGIAIYGIRLDNDSLVTMPQLDKPTTATVIGSVAILLLSLALFALVEIPAIVTMVRVCASTLPLDVDTIVPFDRTFGGKIEPAVLGGGTLGLLDAWKSFTWPARIRLLKLLVKCFAIMVTVCVVFGVTFAVEMLTLGRGNLDKL</sequence>
<proteinExistence type="predicted"/>
<evidence type="ECO:0000256" key="1">
    <source>
        <dbReference type="SAM" id="Phobius"/>
    </source>
</evidence>
<keyword evidence="3" id="KW-1185">Reference proteome</keyword>
<keyword evidence="1" id="KW-1133">Transmembrane helix</keyword>
<keyword evidence="1" id="KW-0812">Transmembrane</keyword>
<name>A0AAF0IMT2_9EURO</name>
<feature type="transmembrane region" description="Helical" evidence="1">
    <location>
        <begin position="119"/>
        <end position="143"/>
    </location>
</feature>
<protein>
    <submittedName>
        <fullName evidence="2">Uncharacterized protein</fullName>
    </submittedName>
</protein>